<evidence type="ECO:0000313" key="12">
    <source>
        <dbReference type="Proteomes" id="UP000242087"/>
    </source>
</evidence>
<keyword evidence="3" id="KW-0813">Transport</keyword>
<evidence type="ECO:0000256" key="5">
    <source>
        <dbReference type="ARBA" id="ARBA00022692"/>
    </source>
</evidence>
<evidence type="ECO:0000256" key="7">
    <source>
        <dbReference type="ARBA" id="ARBA00023136"/>
    </source>
</evidence>
<evidence type="ECO:0000256" key="8">
    <source>
        <dbReference type="SAM" id="Phobius"/>
    </source>
</evidence>
<dbReference type="GO" id="GO:0044874">
    <property type="term" value="P:lipoprotein localization to outer membrane"/>
    <property type="evidence" value="ECO:0007669"/>
    <property type="project" value="TreeGrafter"/>
</dbReference>
<evidence type="ECO:0000256" key="6">
    <source>
        <dbReference type="ARBA" id="ARBA00022989"/>
    </source>
</evidence>
<dbReference type="NCBIfam" id="TIGR02212">
    <property type="entry name" value="lolCE"/>
    <property type="match status" value="1"/>
</dbReference>
<dbReference type="AlphaFoldDB" id="A0A2T4D857"/>
<gene>
    <name evidence="11" type="ORF">C9927_00875</name>
</gene>
<keyword evidence="4" id="KW-1003">Cell membrane</keyword>
<comment type="similarity">
    <text evidence="2">Belongs to the ABC-4 integral membrane protein family. LolC/E subfamily.</text>
</comment>
<dbReference type="InterPro" id="IPR051447">
    <property type="entry name" value="Lipoprotein-release_system"/>
</dbReference>
<name>A0A2T4D857_9GAMM</name>
<evidence type="ECO:0000256" key="1">
    <source>
        <dbReference type="ARBA" id="ARBA00004651"/>
    </source>
</evidence>
<feature type="transmembrane region" description="Helical" evidence="8">
    <location>
        <begin position="323"/>
        <end position="349"/>
    </location>
</feature>
<evidence type="ECO:0000259" key="9">
    <source>
        <dbReference type="Pfam" id="PF02687"/>
    </source>
</evidence>
<dbReference type="Pfam" id="PF02687">
    <property type="entry name" value="FtsX"/>
    <property type="match status" value="1"/>
</dbReference>
<feature type="transmembrane region" description="Helical" evidence="8">
    <location>
        <begin position="29"/>
        <end position="51"/>
    </location>
</feature>
<evidence type="ECO:0000256" key="4">
    <source>
        <dbReference type="ARBA" id="ARBA00022475"/>
    </source>
</evidence>
<evidence type="ECO:0000313" key="11">
    <source>
        <dbReference type="EMBL" id="PTB90013.1"/>
    </source>
</evidence>
<keyword evidence="5 8" id="KW-0812">Transmembrane</keyword>
<comment type="caution">
    <text evidence="11">The sequence shown here is derived from an EMBL/GenBank/DDBJ whole genome shotgun (WGS) entry which is preliminary data.</text>
</comment>
<dbReference type="InterPro" id="IPR011925">
    <property type="entry name" value="LolCE_TM"/>
</dbReference>
<dbReference type="PANTHER" id="PTHR30489:SF8">
    <property type="entry name" value="LIPOPROTEIN-RELEASING SYSTEM TRANSMEMBRANE PROTEIN LOLC"/>
    <property type="match status" value="1"/>
</dbReference>
<dbReference type="Pfam" id="PF12704">
    <property type="entry name" value="MacB_PCD"/>
    <property type="match status" value="1"/>
</dbReference>
<dbReference type="GO" id="GO:0098797">
    <property type="term" value="C:plasma membrane protein complex"/>
    <property type="evidence" value="ECO:0007669"/>
    <property type="project" value="TreeGrafter"/>
</dbReference>
<dbReference type="GO" id="GO:0042953">
    <property type="term" value="P:lipoprotein transport"/>
    <property type="evidence" value="ECO:0007669"/>
    <property type="project" value="InterPro"/>
</dbReference>
<feature type="transmembrane region" description="Helical" evidence="8">
    <location>
        <begin position="282"/>
        <end position="303"/>
    </location>
</feature>
<feature type="domain" description="ABC3 transporter permease C-terminal" evidence="9">
    <location>
        <begin position="282"/>
        <end position="406"/>
    </location>
</feature>
<evidence type="ECO:0000259" key="10">
    <source>
        <dbReference type="Pfam" id="PF12704"/>
    </source>
</evidence>
<comment type="subcellular location">
    <subcellularLocation>
        <location evidence="1">Cell membrane</location>
        <topology evidence="1">Multi-pass membrane protein</topology>
    </subcellularLocation>
</comment>
<keyword evidence="11" id="KW-0449">Lipoprotein</keyword>
<dbReference type="InterPro" id="IPR025857">
    <property type="entry name" value="MacB_PCD"/>
</dbReference>
<keyword evidence="6 8" id="KW-1133">Transmembrane helix</keyword>
<feature type="transmembrane region" description="Helical" evidence="8">
    <location>
        <begin position="356"/>
        <end position="375"/>
    </location>
</feature>
<organism evidence="11 12">
    <name type="scientific">Pseudidiomarina aestuarii</name>
    <dbReference type="NCBI Taxonomy" id="624146"/>
    <lineage>
        <taxon>Bacteria</taxon>
        <taxon>Pseudomonadati</taxon>
        <taxon>Pseudomonadota</taxon>
        <taxon>Gammaproteobacteria</taxon>
        <taxon>Alteromonadales</taxon>
        <taxon>Idiomarinaceae</taxon>
        <taxon>Pseudidiomarina</taxon>
    </lineage>
</organism>
<protein>
    <submittedName>
        <fullName evidence="11">Lipoprotein-releasing system transmembrane subunit, LolC/LolE family</fullName>
    </submittedName>
</protein>
<dbReference type="PANTHER" id="PTHR30489">
    <property type="entry name" value="LIPOPROTEIN-RELEASING SYSTEM TRANSMEMBRANE PROTEIN LOLE"/>
    <property type="match status" value="1"/>
</dbReference>
<evidence type="ECO:0000256" key="3">
    <source>
        <dbReference type="ARBA" id="ARBA00022448"/>
    </source>
</evidence>
<sequence>MPLFAPTLLAWRFSRARHGQRFTRFINRFALAGIVVGTAALIIVGSVMNGFETELKQRILGVVPQLTVSSTDREPLSNWQQLRSELPAISGQQALVPQVSTAGVIQAEGRLRPVLLQGIFSADPESQRALSAVRQHLVVGRFEPTAGDYEIVLGQALAQELDVWPGDRVRLIAAGGGVFTPLGLVPAQRQFTVIGIVAMQSEADSQLLLLHGADVARLLRMATSQVTELRYYFDDPFMALPAQQQLSPWFAENQPGLTSLSWREAYGELFDAVALEKRMVSLMLGLIIAVAAFNIVSALMMMIQDKRADIAILQTMGMRRRGIQCVFFMQGIHNGVMGSLFGLVLGLAGSWWMNDILRILGIDMSLVGGTGLPVVIEVEQIVWILTAACLLSIVATLYPAWRASRILPAQALRYE</sequence>
<accession>A0A2T4D857</accession>
<feature type="domain" description="MacB-like periplasmic core" evidence="10">
    <location>
        <begin position="30"/>
        <end position="204"/>
    </location>
</feature>
<keyword evidence="7 8" id="KW-0472">Membrane</keyword>
<proteinExistence type="inferred from homology"/>
<evidence type="ECO:0000256" key="2">
    <source>
        <dbReference type="ARBA" id="ARBA00005236"/>
    </source>
</evidence>
<dbReference type="InterPro" id="IPR003838">
    <property type="entry name" value="ABC3_permease_C"/>
</dbReference>
<reference evidence="11 12" key="1">
    <citation type="submission" date="2018-03" db="EMBL/GenBank/DDBJ databases">
        <title>Cross-interface Injection: A General Nanoliter Liquid Handling Method Applied to Single Cells Genome Amplification Automated Nanoliter Liquid Handling Applied to Single Cell Multiple Displacement Amplification.</title>
        <authorList>
            <person name="Yun J."/>
            <person name="Xu P."/>
            <person name="Xu J."/>
            <person name="Dai X."/>
            <person name="Wang Y."/>
            <person name="Zheng X."/>
            <person name="Cao C."/>
            <person name="Yi Q."/>
            <person name="Zhu Y."/>
            <person name="Wang L."/>
            <person name="Dong Z."/>
            <person name="Huang Y."/>
            <person name="Huang L."/>
            <person name="Du W."/>
        </authorList>
    </citation>
    <scope>NUCLEOTIDE SEQUENCE [LARGE SCALE GENOMIC DNA]</scope>
    <source>
        <strain evidence="11 12">A12-4</strain>
    </source>
</reference>
<dbReference type="Proteomes" id="UP000242087">
    <property type="component" value="Unassembled WGS sequence"/>
</dbReference>
<dbReference type="EMBL" id="PYVF01000006">
    <property type="protein sequence ID" value="PTB90013.1"/>
    <property type="molecule type" value="Genomic_DNA"/>
</dbReference>
<feature type="transmembrane region" description="Helical" evidence="8">
    <location>
        <begin position="381"/>
        <end position="401"/>
    </location>
</feature>